<evidence type="ECO:0000313" key="1">
    <source>
        <dbReference type="EMBL" id="MBB5084765.1"/>
    </source>
</evidence>
<keyword evidence="2" id="KW-1185">Reference proteome</keyword>
<gene>
    <name evidence="1" type="ORF">HNR40_010276</name>
</gene>
<evidence type="ECO:0000313" key="2">
    <source>
        <dbReference type="Proteomes" id="UP000568380"/>
    </source>
</evidence>
<organism evidence="1 2">
    <name type="scientific">Nonomuraea endophytica</name>
    <dbReference type="NCBI Taxonomy" id="714136"/>
    <lineage>
        <taxon>Bacteria</taxon>
        <taxon>Bacillati</taxon>
        <taxon>Actinomycetota</taxon>
        <taxon>Actinomycetes</taxon>
        <taxon>Streptosporangiales</taxon>
        <taxon>Streptosporangiaceae</taxon>
        <taxon>Nonomuraea</taxon>
    </lineage>
</organism>
<dbReference type="AlphaFoldDB" id="A0A7W8AEQ7"/>
<name>A0A7W8AEQ7_9ACTN</name>
<dbReference type="Proteomes" id="UP000568380">
    <property type="component" value="Unassembled WGS sequence"/>
</dbReference>
<protein>
    <submittedName>
        <fullName evidence="1">Uncharacterized protein</fullName>
    </submittedName>
</protein>
<sequence>MLDTAFVLAESGPGQTVVVPASGESALRLVVTAGHRAPDG</sequence>
<dbReference type="EMBL" id="JACHIN010000026">
    <property type="protein sequence ID" value="MBB5084765.1"/>
    <property type="molecule type" value="Genomic_DNA"/>
</dbReference>
<proteinExistence type="predicted"/>
<dbReference type="RefSeq" id="WP_281395884.1">
    <property type="nucleotide sequence ID" value="NZ_JACHIN010000026.1"/>
</dbReference>
<reference evidence="1 2" key="1">
    <citation type="submission" date="2020-08" db="EMBL/GenBank/DDBJ databases">
        <title>Genomic Encyclopedia of Type Strains, Phase IV (KMG-IV): sequencing the most valuable type-strain genomes for metagenomic binning, comparative biology and taxonomic classification.</title>
        <authorList>
            <person name="Goeker M."/>
        </authorList>
    </citation>
    <scope>NUCLEOTIDE SEQUENCE [LARGE SCALE GENOMIC DNA]</scope>
    <source>
        <strain evidence="1 2">DSM 45385</strain>
    </source>
</reference>
<comment type="caution">
    <text evidence="1">The sequence shown here is derived from an EMBL/GenBank/DDBJ whole genome shotgun (WGS) entry which is preliminary data.</text>
</comment>
<accession>A0A7W8AEQ7</accession>